<protein>
    <submittedName>
        <fullName evidence="14">tRNA nucleotidyltransferase/poly(A) polymerase</fullName>
    </submittedName>
</protein>
<proteinExistence type="inferred from homology"/>
<comment type="cofactor">
    <cofactor evidence="1">
        <name>Mg(2+)</name>
        <dbReference type="ChEBI" id="CHEBI:18420"/>
    </cofactor>
</comment>
<gene>
    <name evidence="14" type="ORF">UU72_C0028G0002</name>
</gene>
<keyword evidence="5" id="KW-0479">Metal-binding</keyword>
<organism evidence="14 15">
    <name type="scientific">candidate division WWE3 bacterium GW2011_GWB1_41_6</name>
    <dbReference type="NCBI Taxonomy" id="1619112"/>
    <lineage>
        <taxon>Bacteria</taxon>
        <taxon>Katanobacteria</taxon>
    </lineage>
</organism>
<evidence type="ECO:0000256" key="1">
    <source>
        <dbReference type="ARBA" id="ARBA00001946"/>
    </source>
</evidence>
<keyword evidence="8" id="KW-0067">ATP-binding</keyword>
<evidence type="ECO:0000256" key="10">
    <source>
        <dbReference type="ARBA" id="ARBA00022884"/>
    </source>
</evidence>
<evidence type="ECO:0000256" key="9">
    <source>
        <dbReference type="ARBA" id="ARBA00022842"/>
    </source>
</evidence>
<comment type="caution">
    <text evidence="14">The sequence shown here is derived from an EMBL/GenBank/DDBJ whole genome shotgun (WGS) entry which is preliminary data.</text>
</comment>
<keyword evidence="4" id="KW-0548">Nucleotidyltransferase</keyword>
<evidence type="ECO:0000256" key="7">
    <source>
        <dbReference type="ARBA" id="ARBA00022800"/>
    </source>
</evidence>
<dbReference type="GO" id="GO:0008033">
    <property type="term" value="P:tRNA processing"/>
    <property type="evidence" value="ECO:0007669"/>
    <property type="project" value="UniProtKB-KW"/>
</dbReference>
<dbReference type="GO" id="GO:0046872">
    <property type="term" value="F:metal ion binding"/>
    <property type="evidence" value="ECO:0007669"/>
    <property type="project" value="UniProtKB-KW"/>
</dbReference>
<evidence type="ECO:0000256" key="6">
    <source>
        <dbReference type="ARBA" id="ARBA00022741"/>
    </source>
</evidence>
<name>A0A0G0WTD3_UNCKA</name>
<feature type="domain" description="tRNA nucleotidyltransferase/poly(A) polymerase RNA and SrmB- binding" evidence="13">
    <location>
        <begin position="219"/>
        <end position="281"/>
    </location>
</feature>
<dbReference type="GO" id="GO:0003723">
    <property type="term" value="F:RNA binding"/>
    <property type="evidence" value="ECO:0007669"/>
    <property type="project" value="UniProtKB-KW"/>
</dbReference>
<feature type="domain" description="Poly A polymerase head" evidence="12">
    <location>
        <begin position="57"/>
        <end position="194"/>
    </location>
</feature>
<dbReference type="EMBL" id="LCBS01000028">
    <property type="protein sequence ID" value="KKS16065.1"/>
    <property type="molecule type" value="Genomic_DNA"/>
</dbReference>
<dbReference type="InterPro" id="IPR043519">
    <property type="entry name" value="NT_sf"/>
</dbReference>
<keyword evidence="3" id="KW-0819">tRNA processing</keyword>
<dbReference type="SUPFAM" id="SSF81891">
    <property type="entry name" value="Poly A polymerase C-terminal region-like"/>
    <property type="match status" value="1"/>
</dbReference>
<dbReference type="CDD" id="cd00077">
    <property type="entry name" value="HDc"/>
    <property type="match status" value="1"/>
</dbReference>
<accession>A0A0G0WTD3</accession>
<dbReference type="InterPro" id="IPR003607">
    <property type="entry name" value="HD/PDEase_dom"/>
</dbReference>
<keyword evidence="9" id="KW-0460">Magnesium</keyword>
<comment type="similarity">
    <text evidence="11">Belongs to the tRNA nucleotidyltransferase/poly(A) polymerase family.</text>
</comment>
<dbReference type="Pfam" id="PF12627">
    <property type="entry name" value="PolyA_pol_RNAbd"/>
    <property type="match status" value="1"/>
</dbReference>
<evidence type="ECO:0000256" key="4">
    <source>
        <dbReference type="ARBA" id="ARBA00022695"/>
    </source>
</evidence>
<dbReference type="Proteomes" id="UP000034163">
    <property type="component" value="Unassembled WGS sequence"/>
</dbReference>
<evidence type="ECO:0000259" key="13">
    <source>
        <dbReference type="Pfam" id="PF12627"/>
    </source>
</evidence>
<dbReference type="Gene3D" id="3.30.460.10">
    <property type="entry name" value="Beta Polymerase, domain 2"/>
    <property type="match status" value="1"/>
</dbReference>
<keyword evidence="10 11" id="KW-0694">RNA-binding</keyword>
<dbReference type="Pfam" id="PF01743">
    <property type="entry name" value="PolyA_pol"/>
    <property type="match status" value="1"/>
</dbReference>
<dbReference type="SUPFAM" id="SSF109604">
    <property type="entry name" value="HD-domain/PDEase-like"/>
    <property type="match status" value="1"/>
</dbReference>
<evidence type="ECO:0000256" key="2">
    <source>
        <dbReference type="ARBA" id="ARBA00022679"/>
    </source>
</evidence>
<dbReference type="PANTHER" id="PTHR47545">
    <property type="entry name" value="MULTIFUNCTIONAL CCA PROTEIN"/>
    <property type="match status" value="1"/>
</dbReference>
<dbReference type="GO" id="GO:0000166">
    <property type="term" value="F:nucleotide binding"/>
    <property type="evidence" value="ECO:0007669"/>
    <property type="project" value="UniProtKB-KW"/>
</dbReference>
<evidence type="ECO:0000256" key="5">
    <source>
        <dbReference type="ARBA" id="ARBA00022723"/>
    </source>
</evidence>
<reference evidence="14 15" key="1">
    <citation type="journal article" date="2015" name="Nature">
        <title>rRNA introns, odd ribosomes, and small enigmatic genomes across a large radiation of phyla.</title>
        <authorList>
            <person name="Brown C.T."/>
            <person name="Hug L.A."/>
            <person name="Thomas B.C."/>
            <person name="Sharon I."/>
            <person name="Castelle C.J."/>
            <person name="Singh A."/>
            <person name="Wilkins M.J."/>
            <person name="Williams K.H."/>
            <person name="Banfield J.F."/>
        </authorList>
    </citation>
    <scope>NUCLEOTIDE SEQUENCE [LARGE SCALE GENOMIC DNA]</scope>
</reference>
<dbReference type="PANTHER" id="PTHR47545:SF1">
    <property type="entry name" value="MULTIFUNCTIONAL CCA PROTEIN"/>
    <property type="match status" value="1"/>
</dbReference>
<evidence type="ECO:0000259" key="12">
    <source>
        <dbReference type="Pfam" id="PF01743"/>
    </source>
</evidence>
<evidence type="ECO:0000313" key="14">
    <source>
        <dbReference type="EMBL" id="KKS16065.1"/>
    </source>
</evidence>
<dbReference type="AlphaFoldDB" id="A0A0G0WTD3"/>
<keyword evidence="7" id="KW-0692">RNA repair</keyword>
<evidence type="ECO:0000256" key="3">
    <source>
        <dbReference type="ARBA" id="ARBA00022694"/>
    </source>
</evidence>
<evidence type="ECO:0000256" key="8">
    <source>
        <dbReference type="ARBA" id="ARBA00022840"/>
    </source>
</evidence>
<sequence length="775" mass="88633">MTEEVSSIVTEKENSSLNPELDVGIKKYEGVYVIESMPSEVITACEKIKELGGLGLLVGGSVRDTVISKEHPDYDLRPKDFDIEVYGMEAVDLLNLLETTFGEENVGTHGEAFSVIKVSIDGWDEPLDFSISRVDNKVAEGHRGFKVTGIPNLTISEAAKRRDFTCNSLAYDPLTKITYDAYNGVQDIMDKIIRVTDEDTFIEDAVRVLRGFQFAARFDFNIEQSTLELFKEMVRSDEMAHMPVERVREEMEKLMLKCMKPSRAFQYALETGFIEQFWPEIYDMAVFPQSQREYFERCIKFMGLTPDDIKWNGVEVPQENDWHPEGNVWKHTMQVIDAAASIAREQLTLGNMFFSGDQELVEQSYGAHLKEQLKTRTARNQIKLLSEISPERQSEVLTYLEKRKQEMIDETRRIVTERKLKGGKNKLNENVLKNIDTEVRQQSRVSYIAFFVQTAQEYINDALNDGLITKSDIEKLSEISRKEAEKNATKKAEHKKNEVTKDNMLVLMYSALLHDAGKPATTEYDMDKGRIRSIAHEERGVEPARNFLKRIYPQHKEEPDQDKPTEIPKSVIPLVAEHLKPLYYWKNLSEEEMFEKAIRNFKKLAVRLDQGSGRKGYGDCGGANMSQLAWLAEADQRGRNERSGEPSTREEVDDLDEWQAWYFTILETLKISDKAPAKLLSGQDILDYFKSNRSDAGPWIGVLINAVQKDFLDNLVEGREGGLALVRGYKQGFEERMYEDLGENPTPGQVYGWWAAAAKLDDPRILFTTVNSIQP</sequence>
<dbReference type="SUPFAM" id="SSF81301">
    <property type="entry name" value="Nucleotidyltransferase"/>
    <property type="match status" value="1"/>
</dbReference>
<evidence type="ECO:0000313" key="15">
    <source>
        <dbReference type="Proteomes" id="UP000034163"/>
    </source>
</evidence>
<dbReference type="InterPro" id="IPR002646">
    <property type="entry name" value="PolA_pol_head_dom"/>
</dbReference>
<dbReference type="Gene3D" id="1.10.3090.10">
    <property type="entry name" value="cca-adding enzyme, domain 2"/>
    <property type="match status" value="1"/>
</dbReference>
<dbReference type="GO" id="GO:0016779">
    <property type="term" value="F:nucleotidyltransferase activity"/>
    <property type="evidence" value="ECO:0007669"/>
    <property type="project" value="UniProtKB-KW"/>
</dbReference>
<dbReference type="InterPro" id="IPR050124">
    <property type="entry name" value="tRNA_CCA-adding_enzyme"/>
</dbReference>
<keyword evidence="6" id="KW-0547">Nucleotide-binding</keyword>
<keyword evidence="2 11" id="KW-0808">Transferase</keyword>
<dbReference type="InterPro" id="IPR032828">
    <property type="entry name" value="PolyA_RNA-bd"/>
</dbReference>
<evidence type="ECO:0000256" key="11">
    <source>
        <dbReference type="RuleBase" id="RU003953"/>
    </source>
</evidence>